<feature type="active site" description="Nucleophile" evidence="8">
    <location>
        <position position="195"/>
    </location>
</feature>
<evidence type="ECO:0000256" key="6">
    <source>
        <dbReference type="ARBA" id="ARBA00023180"/>
    </source>
</evidence>
<dbReference type="PANTHER" id="PTHR11005">
    <property type="entry name" value="LYSOSOMAL ACID LIPASE-RELATED"/>
    <property type="match status" value="1"/>
</dbReference>
<dbReference type="PIRSF" id="PIRSF000862">
    <property type="entry name" value="Steryl_ester_lip"/>
    <property type="match status" value="1"/>
</dbReference>
<protein>
    <recommendedName>
        <fullName evidence="7">Lipase</fullName>
    </recommendedName>
</protein>
<gene>
    <name evidence="11" type="ORF">DFA_05730</name>
</gene>
<dbReference type="GeneID" id="14875673"/>
<dbReference type="OMA" id="WRMYNEI"/>
<proteinExistence type="inferred from homology"/>
<feature type="signal peptide" evidence="9">
    <location>
        <begin position="1"/>
        <end position="20"/>
    </location>
</feature>
<dbReference type="KEGG" id="dfa:DFA_05730"/>
<comment type="similarity">
    <text evidence="1 7">Belongs to the AB hydrolase superfamily. Lipase family.</text>
</comment>
<organism evidence="11 12">
    <name type="scientific">Cavenderia fasciculata</name>
    <name type="common">Slime mold</name>
    <name type="synonym">Dictyostelium fasciculatum</name>
    <dbReference type="NCBI Taxonomy" id="261658"/>
    <lineage>
        <taxon>Eukaryota</taxon>
        <taxon>Amoebozoa</taxon>
        <taxon>Evosea</taxon>
        <taxon>Eumycetozoa</taxon>
        <taxon>Dictyostelia</taxon>
        <taxon>Acytosteliales</taxon>
        <taxon>Cavenderiaceae</taxon>
        <taxon>Cavenderia</taxon>
    </lineage>
</organism>
<evidence type="ECO:0000256" key="2">
    <source>
        <dbReference type="ARBA" id="ARBA00022729"/>
    </source>
</evidence>
<dbReference type="SUPFAM" id="SSF53474">
    <property type="entry name" value="alpha/beta-Hydrolases"/>
    <property type="match status" value="1"/>
</dbReference>
<feature type="domain" description="Partial AB-hydrolase lipase" evidence="10">
    <location>
        <begin position="53"/>
        <end position="118"/>
    </location>
</feature>
<feature type="active site" description="Charge relay system" evidence="8">
    <location>
        <position position="362"/>
    </location>
</feature>
<evidence type="ECO:0000256" key="5">
    <source>
        <dbReference type="ARBA" id="ARBA00023098"/>
    </source>
</evidence>
<sequence>MKFVQSLLLLFVVIVSIVSSTSIIESVKAIDPRLYDLILSQLGGSNPDLNRNITQLIEARGYPVEQHVAVTPDGYILSIQRIPAGRYQPNPNPNRSNGKPAVLLQHGVEDIGVSWVNQENVYQSLGFILADAGFDVWINNVRGTYLSNTNIYYTSDQVEYWQFSFDEMAEYDLPTAMNYVLRVTGNSKISYVGHSQGTTMGFIGFANETLASKIDLFVALAPVVRVTHCKSTFLNLLAKYDVADLFVLLGDKSFLIQTPGMQKFLQIICTFDPSICQNSLALIMGWDTANINSTRLPVYMSHEPGGTSVQNVLHWSQAVKTGYQKFDYGTKGNLAHYGQATPPQYNISAFNAPVIIFYGSNDYLADPVDVQWLIPQLPTLLYNKYIQGYSHLDFVWGENAYLDVYQEVTQYLLQYTSN</sequence>
<dbReference type="InterPro" id="IPR029058">
    <property type="entry name" value="AB_hydrolase_fold"/>
</dbReference>
<dbReference type="Pfam" id="PF04083">
    <property type="entry name" value="Abhydro_lipase"/>
    <property type="match status" value="1"/>
</dbReference>
<evidence type="ECO:0000256" key="8">
    <source>
        <dbReference type="PIRSR" id="PIRSR000862-1"/>
    </source>
</evidence>
<dbReference type="InterPro" id="IPR025483">
    <property type="entry name" value="Lipase_euk"/>
</dbReference>
<dbReference type="RefSeq" id="XP_004361447.1">
    <property type="nucleotide sequence ID" value="XM_004361390.1"/>
</dbReference>
<evidence type="ECO:0000313" key="12">
    <source>
        <dbReference type="Proteomes" id="UP000007797"/>
    </source>
</evidence>
<dbReference type="Proteomes" id="UP000007797">
    <property type="component" value="Unassembled WGS sequence"/>
</dbReference>
<keyword evidence="12" id="KW-1185">Reference proteome</keyword>
<keyword evidence="6" id="KW-0325">Glycoprotein</keyword>
<evidence type="ECO:0000256" key="4">
    <source>
        <dbReference type="ARBA" id="ARBA00022963"/>
    </source>
</evidence>
<dbReference type="AlphaFoldDB" id="F4PM96"/>
<dbReference type="EMBL" id="GL883008">
    <property type="protein sequence ID" value="EGG23596.1"/>
    <property type="molecule type" value="Genomic_DNA"/>
</dbReference>
<keyword evidence="3 7" id="KW-0378">Hydrolase</keyword>
<dbReference type="FunFam" id="3.40.50.1820:FF:000057">
    <property type="entry name" value="Lipase"/>
    <property type="match status" value="1"/>
</dbReference>
<dbReference type="STRING" id="1054147.F4PM96"/>
<dbReference type="OrthoDB" id="9974421at2759"/>
<dbReference type="Gene3D" id="3.40.50.1820">
    <property type="entry name" value="alpha/beta hydrolase"/>
    <property type="match status" value="1"/>
</dbReference>
<reference evidence="12" key="1">
    <citation type="journal article" date="2011" name="Genome Res.">
        <title>Phylogeny-wide analysis of social amoeba genomes highlights ancient origins for complex intercellular communication.</title>
        <authorList>
            <person name="Heidel A.J."/>
            <person name="Lawal H.M."/>
            <person name="Felder M."/>
            <person name="Schilde C."/>
            <person name="Helps N.R."/>
            <person name="Tunggal B."/>
            <person name="Rivero F."/>
            <person name="John U."/>
            <person name="Schleicher M."/>
            <person name="Eichinger L."/>
            <person name="Platzer M."/>
            <person name="Noegel A.A."/>
            <person name="Schaap P."/>
            <person name="Gloeckner G."/>
        </authorList>
    </citation>
    <scope>NUCLEOTIDE SEQUENCE [LARGE SCALE GENOMIC DNA]</scope>
    <source>
        <strain evidence="12">SH3</strain>
    </source>
</reference>
<dbReference type="InterPro" id="IPR006693">
    <property type="entry name" value="AB_hydrolase_lipase"/>
</dbReference>
<name>F4PM96_CACFS</name>
<feature type="chain" id="PRO_5003320179" description="Lipase" evidence="9">
    <location>
        <begin position="21"/>
        <end position="418"/>
    </location>
</feature>
<feature type="active site" description="Charge relay system" evidence="8">
    <location>
        <position position="391"/>
    </location>
</feature>
<evidence type="ECO:0000259" key="10">
    <source>
        <dbReference type="Pfam" id="PF04083"/>
    </source>
</evidence>
<accession>F4PM96</accession>
<evidence type="ECO:0000256" key="9">
    <source>
        <dbReference type="SAM" id="SignalP"/>
    </source>
</evidence>
<evidence type="ECO:0000313" key="11">
    <source>
        <dbReference type="EMBL" id="EGG23596.1"/>
    </source>
</evidence>
<dbReference type="GO" id="GO:0016788">
    <property type="term" value="F:hydrolase activity, acting on ester bonds"/>
    <property type="evidence" value="ECO:0007669"/>
    <property type="project" value="InterPro"/>
</dbReference>
<evidence type="ECO:0000256" key="1">
    <source>
        <dbReference type="ARBA" id="ARBA00010701"/>
    </source>
</evidence>
<evidence type="ECO:0000256" key="7">
    <source>
        <dbReference type="PIRNR" id="PIRNR000862"/>
    </source>
</evidence>
<evidence type="ECO:0000256" key="3">
    <source>
        <dbReference type="ARBA" id="ARBA00022801"/>
    </source>
</evidence>
<dbReference type="GO" id="GO:0016042">
    <property type="term" value="P:lipid catabolic process"/>
    <property type="evidence" value="ECO:0007669"/>
    <property type="project" value="UniProtKB-KW"/>
</dbReference>
<keyword evidence="2 9" id="KW-0732">Signal</keyword>
<keyword evidence="4 7" id="KW-0442">Lipid degradation</keyword>
<keyword evidence="5" id="KW-0443">Lipid metabolism</keyword>